<evidence type="ECO:0000256" key="5">
    <source>
        <dbReference type="SAM" id="SignalP"/>
    </source>
</evidence>
<dbReference type="FunFam" id="1.20.1250.10:FF:000031">
    <property type="entry name" value="Oncostatin M"/>
    <property type="match status" value="1"/>
</dbReference>
<evidence type="ECO:0000256" key="2">
    <source>
        <dbReference type="ARBA" id="ARBA00022514"/>
    </source>
</evidence>
<dbReference type="Pfam" id="PF01291">
    <property type="entry name" value="LIF_OSM"/>
    <property type="match status" value="1"/>
</dbReference>
<dbReference type="SMART" id="SM00080">
    <property type="entry name" value="LIF_OSM"/>
    <property type="match status" value="1"/>
</dbReference>
<reference evidence="6" key="1">
    <citation type="submission" date="2023-03" db="UniProtKB">
        <authorList>
            <consortium name="Ensembl"/>
        </authorList>
    </citation>
    <scope>IDENTIFICATION</scope>
</reference>
<feature type="signal peptide" evidence="5">
    <location>
        <begin position="1"/>
        <end position="25"/>
    </location>
</feature>
<evidence type="ECO:0000256" key="3">
    <source>
        <dbReference type="ARBA" id="ARBA00022525"/>
    </source>
</evidence>
<dbReference type="InterPro" id="IPR001581">
    <property type="entry name" value="Leukemia_IF/oncostatin"/>
</dbReference>
<dbReference type="GO" id="GO:0006955">
    <property type="term" value="P:immune response"/>
    <property type="evidence" value="ECO:0007669"/>
    <property type="project" value="InterPro"/>
</dbReference>
<dbReference type="GO" id="GO:0005125">
    <property type="term" value="F:cytokine activity"/>
    <property type="evidence" value="ECO:0007669"/>
    <property type="project" value="UniProtKB-KW"/>
</dbReference>
<keyword evidence="3" id="KW-0964">Secreted</keyword>
<dbReference type="Ensembl" id="ENSEAST00005015976.1">
    <property type="protein sequence ID" value="ENSEASP00005014688.1"/>
    <property type="gene ID" value="ENSEASG00005010246.1"/>
</dbReference>
<evidence type="ECO:0000256" key="4">
    <source>
        <dbReference type="SAM" id="MobiDB-lite"/>
    </source>
</evidence>
<dbReference type="GO" id="GO:0005615">
    <property type="term" value="C:extracellular space"/>
    <property type="evidence" value="ECO:0007669"/>
    <property type="project" value="UniProtKB-KW"/>
</dbReference>
<dbReference type="Gene3D" id="1.20.1250.10">
    <property type="match status" value="1"/>
</dbReference>
<organism evidence="6">
    <name type="scientific">Equus asinus asinus</name>
    <dbReference type="NCBI Taxonomy" id="83772"/>
    <lineage>
        <taxon>Eukaryota</taxon>
        <taxon>Metazoa</taxon>
        <taxon>Chordata</taxon>
        <taxon>Craniata</taxon>
        <taxon>Vertebrata</taxon>
        <taxon>Euteleostomi</taxon>
        <taxon>Mammalia</taxon>
        <taxon>Eutheria</taxon>
        <taxon>Laurasiatheria</taxon>
        <taxon>Perissodactyla</taxon>
        <taxon>Equidae</taxon>
        <taxon>Equus</taxon>
    </lineage>
</organism>
<dbReference type="SUPFAM" id="SSF47266">
    <property type="entry name" value="4-helical cytokines"/>
    <property type="match status" value="1"/>
</dbReference>
<dbReference type="PANTHER" id="PTHR14261:SF0">
    <property type="entry name" value="ONCOSTATIN-M"/>
    <property type="match status" value="1"/>
</dbReference>
<dbReference type="InterPro" id="IPR009079">
    <property type="entry name" value="4_helix_cytokine-like_core"/>
</dbReference>
<dbReference type="GO" id="GO:0038165">
    <property type="term" value="P:oncostatin-M-mediated signaling pathway"/>
    <property type="evidence" value="ECO:0007669"/>
    <property type="project" value="InterPro"/>
</dbReference>
<dbReference type="OMA" id="FMHSVGQ"/>
<dbReference type="AlphaFoldDB" id="A0A8C4LNX7"/>
<dbReference type="GO" id="GO:0005147">
    <property type="term" value="F:oncostatin-M receptor binding"/>
    <property type="evidence" value="ECO:0007669"/>
    <property type="project" value="InterPro"/>
</dbReference>
<proteinExistence type="predicted"/>
<feature type="region of interest" description="Disordered" evidence="4">
    <location>
        <begin position="145"/>
        <end position="164"/>
    </location>
</feature>
<keyword evidence="5" id="KW-0732">Signal</keyword>
<feature type="chain" id="PRO_5034595481" evidence="5">
    <location>
        <begin position="26"/>
        <end position="254"/>
    </location>
</feature>
<accession>A0A8C4LNX7</accession>
<dbReference type="InterPro" id="IPR039578">
    <property type="entry name" value="OSM"/>
</dbReference>
<evidence type="ECO:0000313" key="6">
    <source>
        <dbReference type="Ensembl" id="ENSEASP00005014688.1"/>
    </source>
</evidence>
<protein>
    <submittedName>
        <fullName evidence="6">Oncostatin M</fullName>
    </submittedName>
</protein>
<gene>
    <name evidence="6" type="primary">OSM</name>
</gene>
<evidence type="ECO:0000256" key="1">
    <source>
        <dbReference type="ARBA" id="ARBA00004613"/>
    </source>
</evidence>
<keyword evidence="2" id="KW-0202">Cytokine</keyword>
<name>A0A8C4LNX7_EQUAS</name>
<comment type="subcellular location">
    <subcellularLocation>
        <location evidence="1">Secreted</location>
    </subcellularLocation>
</comment>
<sequence length="254" mass="28270">QSGDIPFSAPGLVLGLLFLSTAAMGSCSANYQGLLQQLQSQADLLQDTSLLLDPYIRLQGLDTSELRKLCKERPGAFPSQDALWELSRWDLLRTLNATLGQALHRLTALQQDFPKARDWLTVTMNIRGFQNNIHCLSQLLRASSETAKPTQASPGASPPPIPASDAFQHKLEGCQFLSGFHRLMGSAGQVFREWGKTPRRSRRHSPRHLALRKGPRGVQLFRRGRRLVPRGHSRLWGRVSGVPLVRTCHCHTVS</sequence>
<dbReference type="PANTHER" id="PTHR14261">
    <property type="entry name" value="ONCOSTATIN M"/>
    <property type="match status" value="1"/>
</dbReference>